<protein>
    <submittedName>
        <fullName evidence="1">Uncharacterized protein</fullName>
    </submittedName>
</protein>
<reference evidence="1" key="1">
    <citation type="journal article" date="2015" name="Nature">
        <title>Complex archaea that bridge the gap between prokaryotes and eukaryotes.</title>
        <authorList>
            <person name="Spang A."/>
            <person name="Saw J.H."/>
            <person name="Jorgensen S.L."/>
            <person name="Zaremba-Niedzwiedzka K."/>
            <person name="Martijn J."/>
            <person name="Lind A.E."/>
            <person name="van Eijk R."/>
            <person name="Schleper C."/>
            <person name="Guy L."/>
            <person name="Ettema T.J."/>
        </authorList>
    </citation>
    <scope>NUCLEOTIDE SEQUENCE</scope>
</reference>
<accession>A0A0F9IWX7</accession>
<name>A0A0F9IWX7_9ZZZZ</name>
<evidence type="ECO:0000313" key="1">
    <source>
        <dbReference type="EMBL" id="KKL91597.1"/>
    </source>
</evidence>
<dbReference type="EMBL" id="LAZR01019689">
    <property type="protein sequence ID" value="KKL91597.1"/>
    <property type="molecule type" value="Genomic_DNA"/>
</dbReference>
<dbReference type="AlphaFoldDB" id="A0A0F9IWX7"/>
<organism evidence="1">
    <name type="scientific">marine sediment metagenome</name>
    <dbReference type="NCBI Taxonomy" id="412755"/>
    <lineage>
        <taxon>unclassified sequences</taxon>
        <taxon>metagenomes</taxon>
        <taxon>ecological metagenomes</taxon>
    </lineage>
</organism>
<feature type="non-terminal residue" evidence="1">
    <location>
        <position position="26"/>
    </location>
</feature>
<comment type="caution">
    <text evidence="1">The sequence shown here is derived from an EMBL/GenBank/DDBJ whole genome shotgun (WGS) entry which is preliminary data.</text>
</comment>
<sequence>METNQCRLRHSSRKLPMKLSTKQFCT</sequence>
<proteinExistence type="predicted"/>
<gene>
    <name evidence="1" type="ORF">LCGC14_1893080</name>
</gene>